<organism evidence="1 2">
    <name type="scientific">Mycoplasma todarodis</name>
    <dbReference type="NCBI Taxonomy" id="1937191"/>
    <lineage>
        <taxon>Bacteria</taxon>
        <taxon>Bacillati</taxon>
        <taxon>Mycoplasmatota</taxon>
        <taxon>Mollicutes</taxon>
        <taxon>Mycoplasmataceae</taxon>
        <taxon>Mycoplasma</taxon>
    </lineage>
</organism>
<name>A0A4V2NHW5_9MOLU</name>
<accession>A0A4V2NHW5</accession>
<evidence type="ECO:0000313" key="1">
    <source>
        <dbReference type="EMBL" id="TCG10398.1"/>
    </source>
</evidence>
<protein>
    <submittedName>
        <fullName evidence="1">Uncharacterized protein</fullName>
    </submittedName>
</protein>
<dbReference type="EMBL" id="PSZP01000050">
    <property type="protein sequence ID" value="TCG10398.1"/>
    <property type="molecule type" value="Genomic_DNA"/>
</dbReference>
<evidence type="ECO:0000313" key="2">
    <source>
        <dbReference type="Proteomes" id="UP000291072"/>
    </source>
</evidence>
<comment type="caution">
    <text evidence="1">The sequence shown here is derived from an EMBL/GenBank/DDBJ whole genome shotgun (WGS) entry which is preliminary data.</text>
</comment>
<sequence>MIPVVLNKPPQNIPRSIVEEKEEMNFSTSASFKSDSGIKHTQTFDDFHEGNNTYGFKVFLSIKRHLRSNLFSISMKYFKSGSDYDFTYIVLNGKPYSWKELEFLETDEDEYAINPDSGLTGFSSEMQKLSSIVIVASKEEKPDQMVSFKINFRSHKNTERKTVSVQNRPIDLESVNDANFVYSFSEVDNSFSATHWKTYNHFILKPLPLKRRVIKDIYDIYSYNDSVDDDPYNSNSESEVSSSQFKKDQKFYSKWSNDTSIEKDVNFHGGNIEGLKAYKNTKMETWIDTEDSWGSYLGSISIKNYSYYDFEKKKTVIEPGDQAVKGYVYPLNESGKLKTFLTLEPNVAYKKLKIYRQYNFKEKILDVREGDVSLEIKTPKYLSSKIRKTFVFNKNSFENIILNDLSLESLEKISDE</sequence>
<dbReference type="NCBIfam" id="NF045960">
    <property type="entry name" value="MHO_1580_fam"/>
    <property type="match status" value="1"/>
</dbReference>
<gene>
    <name evidence="1" type="ORF">C4B25_04355</name>
</gene>
<keyword evidence="2" id="KW-1185">Reference proteome</keyword>
<dbReference type="OrthoDB" id="396882at2"/>
<dbReference type="AlphaFoldDB" id="A0A4V2NHW5"/>
<proteinExistence type="predicted"/>
<dbReference type="RefSeq" id="WP_131613872.1">
    <property type="nucleotide sequence ID" value="NZ_PSZP01000050.1"/>
</dbReference>
<reference evidence="1 2" key="1">
    <citation type="submission" date="2018-02" db="EMBL/GenBank/DDBJ databases">
        <title>Mycoplasma marinum and Mycoplasma todarodis sp. nov., moderately halophilic and psychrotolerant mycoplasmas isolated from cephalopods.</title>
        <authorList>
            <person name="Viver T."/>
        </authorList>
    </citation>
    <scope>NUCLEOTIDE SEQUENCE [LARGE SCALE GENOMIC DNA]</scope>
    <source>
        <strain evidence="1 2">5H</strain>
    </source>
</reference>
<dbReference type="Proteomes" id="UP000291072">
    <property type="component" value="Unassembled WGS sequence"/>
</dbReference>